<evidence type="ECO:0000313" key="2">
    <source>
        <dbReference type="EMBL" id="QIC20259.1"/>
    </source>
</evidence>
<gene>
    <name evidence="2" type="primary">orf470</name>
</gene>
<dbReference type="AlphaFoldDB" id="A0A6C0W4A0"/>
<feature type="transmembrane region" description="Helical" evidence="1">
    <location>
        <begin position="174"/>
        <end position="196"/>
    </location>
</feature>
<sequence length="470" mass="56378">MNNTLSKQLNHFYKSRSIFNGYIIKNKYLILSLLILTLITFIFNKNIYYFKGLNFYEVNSFTIILYIVLFYSIYIKFSIMIRIISLFRSINYFYYNIRFNIIKNIKTIALYYYIFNIFFLTISILFVNNLNNNLYTLNINNYVEYTDILSVLLLLFYLKPIFKKEFKIINNNINPLLVVFNLSLILLPFILLNFYYDQIISLVDKYIIKHMTIYCDSNDNTDFNKVLKNETINSPSLKIINITNLYDIETKFLQCFIMENIKSNNKLELNDSIYNSFMRQSGIEYKIDIKILEFFNEHIGVISSNNISKNQLIEFIHRLFDLDMGYKNKLESMKSELYNQMVEMNELKHEKYKFYISAPNKYKKFCDYIYIKEEELAQNHVNQVNQLNIEQQKYISEEMNKFTKQPNKFNIILNNPLKLFKFNFNNLKPSIDENLDDYKDLFFKSNKSSTSINSVDSDKTIKQSDFKNPL</sequence>
<accession>A0A6C0W4A0</accession>
<geneLocation type="mitochondrion" evidence="2"/>
<keyword evidence="2" id="KW-0496">Mitochondrion</keyword>
<feature type="transmembrane region" description="Helical" evidence="1">
    <location>
        <begin position="63"/>
        <end position="87"/>
    </location>
</feature>
<feature type="transmembrane region" description="Helical" evidence="1">
    <location>
        <begin position="26"/>
        <end position="43"/>
    </location>
</feature>
<name>A0A6C0W4A0_9AGAR</name>
<evidence type="ECO:0000256" key="1">
    <source>
        <dbReference type="SAM" id="Phobius"/>
    </source>
</evidence>
<keyword evidence="1" id="KW-1133">Transmembrane helix</keyword>
<feature type="transmembrane region" description="Helical" evidence="1">
    <location>
        <begin position="108"/>
        <end position="130"/>
    </location>
</feature>
<proteinExistence type="predicted"/>
<keyword evidence="1" id="KW-0472">Membrane</keyword>
<dbReference type="GeneID" id="44795446"/>
<keyword evidence="1" id="KW-0812">Transmembrane</keyword>
<dbReference type="EMBL" id="MN873037">
    <property type="protein sequence ID" value="QIC20259.1"/>
    <property type="molecule type" value="Genomic_DNA"/>
</dbReference>
<organism evidence="2">
    <name type="scientific">Tricholoma flavovirens</name>
    <dbReference type="NCBI Taxonomy" id="80606"/>
    <lineage>
        <taxon>Eukaryota</taxon>
        <taxon>Fungi</taxon>
        <taxon>Dikarya</taxon>
        <taxon>Basidiomycota</taxon>
        <taxon>Agaricomycotina</taxon>
        <taxon>Agaricomycetes</taxon>
        <taxon>Agaricomycetidae</taxon>
        <taxon>Agaricales</taxon>
        <taxon>Tricholomatineae</taxon>
        <taxon>Tricholomataceae</taxon>
        <taxon>Tricholoma</taxon>
    </lineage>
</organism>
<feature type="transmembrane region" description="Helical" evidence="1">
    <location>
        <begin position="142"/>
        <end position="162"/>
    </location>
</feature>
<dbReference type="RefSeq" id="YP_009739415.1">
    <property type="nucleotide sequence ID" value="NC_046501.1"/>
</dbReference>
<reference evidence="2" key="1">
    <citation type="journal article" date="2021" name="Front. Genet.">
        <title>Comparative Mitogenomic Analysis Reveals Dynamics of Intron Within and Between Tricholoma Species and Phylogeny of Basidiomycota.</title>
        <authorList>
            <person name="Huang W."/>
            <person name="Feng H."/>
            <person name="Tu W."/>
            <person name="Xiong C."/>
            <person name="Jin X."/>
            <person name="Li P."/>
            <person name="Wang X."/>
            <person name="Li Q."/>
        </authorList>
    </citation>
    <scope>NUCLEOTIDE SEQUENCE</scope>
</reference>
<protein>
    <submittedName>
        <fullName evidence="2">Uncharacterized protein</fullName>
    </submittedName>
</protein>